<accession>A0A396GJC4</accession>
<evidence type="ECO:0000313" key="1">
    <source>
        <dbReference type="EMBL" id="RHN41226.1"/>
    </source>
</evidence>
<organism evidence="1">
    <name type="scientific">Medicago truncatula</name>
    <name type="common">Barrel medic</name>
    <name type="synonym">Medicago tribuloides</name>
    <dbReference type="NCBI Taxonomy" id="3880"/>
    <lineage>
        <taxon>Eukaryota</taxon>
        <taxon>Viridiplantae</taxon>
        <taxon>Streptophyta</taxon>
        <taxon>Embryophyta</taxon>
        <taxon>Tracheophyta</taxon>
        <taxon>Spermatophyta</taxon>
        <taxon>Magnoliopsida</taxon>
        <taxon>eudicotyledons</taxon>
        <taxon>Gunneridae</taxon>
        <taxon>Pentapetalae</taxon>
        <taxon>rosids</taxon>
        <taxon>fabids</taxon>
        <taxon>Fabales</taxon>
        <taxon>Fabaceae</taxon>
        <taxon>Papilionoideae</taxon>
        <taxon>50 kb inversion clade</taxon>
        <taxon>NPAAA clade</taxon>
        <taxon>Hologalegina</taxon>
        <taxon>IRL clade</taxon>
        <taxon>Trifolieae</taxon>
        <taxon>Medicago</taxon>
    </lineage>
</organism>
<reference evidence="1" key="1">
    <citation type="journal article" date="2018" name="Nat. Plants">
        <title>Whole-genome landscape of Medicago truncatula symbiotic genes.</title>
        <authorList>
            <person name="Pecrix Y."/>
            <person name="Gamas P."/>
            <person name="Carrere S."/>
        </authorList>
    </citation>
    <scope>NUCLEOTIDE SEQUENCE</scope>
    <source>
        <tissue evidence="1">Leaves</tissue>
    </source>
</reference>
<dbReference type="Gramene" id="rna47525">
    <property type="protein sequence ID" value="RHN41226.1"/>
    <property type="gene ID" value="gene47525"/>
</dbReference>
<evidence type="ECO:0008006" key="2">
    <source>
        <dbReference type="Google" id="ProtNLM"/>
    </source>
</evidence>
<protein>
    <recommendedName>
        <fullName evidence="2">TF-B3 domain-containing protein</fullName>
    </recommendedName>
</protein>
<dbReference type="Proteomes" id="UP000265566">
    <property type="component" value="Chromosome 8"/>
</dbReference>
<dbReference type="EMBL" id="PSQE01000008">
    <property type="protein sequence ID" value="RHN41226.1"/>
    <property type="molecule type" value="Genomic_DNA"/>
</dbReference>
<proteinExistence type="predicted"/>
<name>A0A396GJC4_MEDTR</name>
<gene>
    <name evidence="1" type="ORF">MtrunA17_Chr8g0363811</name>
</gene>
<comment type="caution">
    <text evidence="1">The sequence shown here is derived from an EMBL/GenBank/DDBJ whole genome shotgun (WGS) entry which is preliminary data.</text>
</comment>
<sequence length="145" mass="16032">MSAVYEGAVVDVPLRSFSELSIGDDNFDSPHVEDDDSRGCLSGNELRSHKWVVNVTDSVACGEESMNYSFTDFRHVYVIEDGSDDGMYCNMEIIHQTPGLDEKCLTVGWYEFAKNLGLSPGDKLCLVVVDPVECVCVRVERSPAV</sequence>
<dbReference type="AlphaFoldDB" id="A0A396GJC4"/>